<organism evidence="4 5">
    <name type="scientific">Paenibacillus amylolyticus</name>
    <dbReference type="NCBI Taxonomy" id="1451"/>
    <lineage>
        <taxon>Bacteria</taxon>
        <taxon>Bacillati</taxon>
        <taxon>Bacillota</taxon>
        <taxon>Bacilli</taxon>
        <taxon>Bacillales</taxon>
        <taxon>Paenibacillaceae</taxon>
        <taxon>Paenibacillus</taxon>
    </lineage>
</organism>
<sequence>MSQISIQKANPQTAVGGKLTEMALDYMKYSLAGSREPAVINNTFQKLWKARNNRFSHEYAYEAVREGKTLGMLICYPTTLMNKLAWPTFSQLFDIHKWKLIGYNLRNWKEFYTMVTLKEGEKDEFHIGTIAALPESRGLGIGTELIRHAEKQGVLQGFAKSSLTVKQENAGAIKLYERLGYNIVGVINKPAVSMYRMSKALI</sequence>
<dbReference type="InterPro" id="IPR050680">
    <property type="entry name" value="YpeA/RimI_acetyltransf"/>
</dbReference>
<dbReference type="PANTHER" id="PTHR43420">
    <property type="entry name" value="ACETYLTRANSFERASE"/>
    <property type="match status" value="1"/>
</dbReference>
<dbReference type="Proteomes" id="UP000323664">
    <property type="component" value="Unassembled WGS sequence"/>
</dbReference>
<evidence type="ECO:0000313" key="4">
    <source>
        <dbReference type="EMBL" id="KAA8783724.1"/>
    </source>
</evidence>
<dbReference type="OrthoDB" id="5319888at2"/>
<dbReference type="CDD" id="cd04301">
    <property type="entry name" value="NAT_SF"/>
    <property type="match status" value="1"/>
</dbReference>
<dbReference type="AlphaFoldDB" id="A0A5M9WQ29"/>
<comment type="caution">
    <text evidence="4">The sequence shown here is derived from an EMBL/GenBank/DDBJ whole genome shotgun (WGS) entry which is preliminary data.</text>
</comment>
<proteinExistence type="predicted"/>
<dbReference type="GO" id="GO:0016747">
    <property type="term" value="F:acyltransferase activity, transferring groups other than amino-acyl groups"/>
    <property type="evidence" value="ECO:0007669"/>
    <property type="project" value="InterPro"/>
</dbReference>
<evidence type="ECO:0000256" key="2">
    <source>
        <dbReference type="ARBA" id="ARBA00023315"/>
    </source>
</evidence>
<evidence type="ECO:0000256" key="1">
    <source>
        <dbReference type="ARBA" id="ARBA00022679"/>
    </source>
</evidence>
<dbReference type="InterPro" id="IPR000182">
    <property type="entry name" value="GNAT_dom"/>
</dbReference>
<dbReference type="PANTHER" id="PTHR43420:SF47">
    <property type="entry name" value="N-ACETYLTRANSFERASE DOMAIN-CONTAINING PROTEIN"/>
    <property type="match status" value="1"/>
</dbReference>
<feature type="domain" description="N-acetyltransferase" evidence="3">
    <location>
        <begin position="27"/>
        <end position="202"/>
    </location>
</feature>
<dbReference type="PROSITE" id="PS51186">
    <property type="entry name" value="GNAT"/>
    <property type="match status" value="1"/>
</dbReference>
<evidence type="ECO:0000259" key="3">
    <source>
        <dbReference type="PROSITE" id="PS51186"/>
    </source>
</evidence>
<dbReference type="InterPro" id="IPR016181">
    <property type="entry name" value="Acyl_CoA_acyltransferase"/>
</dbReference>
<keyword evidence="2" id="KW-0012">Acyltransferase</keyword>
<gene>
    <name evidence="4" type="ORF">EC604_07680</name>
</gene>
<protein>
    <submittedName>
        <fullName evidence="4">GNAT family N-acetyltransferase</fullName>
    </submittedName>
</protein>
<dbReference type="Gene3D" id="3.40.630.30">
    <property type="match status" value="1"/>
</dbReference>
<dbReference type="RefSeq" id="WP_123063596.1">
    <property type="nucleotide sequence ID" value="NZ_RIAS01000003.1"/>
</dbReference>
<dbReference type="EMBL" id="RIAS01000003">
    <property type="protein sequence ID" value="KAA8783724.1"/>
    <property type="molecule type" value="Genomic_DNA"/>
</dbReference>
<accession>A0A5M9WQ29</accession>
<dbReference type="Pfam" id="PF00583">
    <property type="entry name" value="Acetyltransf_1"/>
    <property type="match status" value="1"/>
</dbReference>
<reference evidence="4 5" key="1">
    <citation type="journal article" date="2019" name="J. Ind. Microbiol. Biotechnol.">
        <title>Paenibacillus amylolyticus 27C64 has a diverse set of carbohydrate-active enzymes and complete pectin deconstruction system.</title>
        <authorList>
            <person name="Keggi C."/>
            <person name="Doran-Peterson J."/>
        </authorList>
    </citation>
    <scope>NUCLEOTIDE SEQUENCE [LARGE SCALE GENOMIC DNA]</scope>
    <source>
        <strain evidence="4 5">27C64</strain>
    </source>
</reference>
<keyword evidence="1 4" id="KW-0808">Transferase</keyword>
<name>A0A5M9WQ29_PAEAM</name>
<dbReference type="SUPFAM" id="SSF55729">
    <property type="entry name" value="Acyl-CoA N-acyltransferases (Nat)"/>
    <property type="match status" value="1"/>
</dbReference>
<evidence type="ECO:0000313" key="5">
    <source>
        <dbReference type="Proteomes" id="UP000323664"/>
    </source>
</evidence>